<dbReference type="EMBL" id="BMMN01000023">
    <property type="protein sequence ID" value="GGO31510.1"/>
    <property type="molecule type" value="Genomic_DNA"/>
</dbReference>
<accession>A0A8H9H6F8</accession>
<keyword evidence="3" id="KW-1185">Reference proteome</keyword>
<dbReference type="Gene3D" id="1.10.510.10">
    <property type="entry name" value="Transferase(Phosphotransferase) domain 1"/>
    <property type="match status" value="1"/>
</dbReference>
<dbReference type="InterPro" id="IPR016477">
    <property type="entry name" value="Fructo-/Ketosamine-3-kinase"/>
</dbReference>
<evidence type="ECO:0000313" key="2">
    <source>
        <dbReference type="EMBL" id="GGO31510.1"/>
    </source>
</evidence>
<dbReference type="Pfam" id="PF03881">
    <property type="entry name" value="Fructosamin_kin"/>
    <property type="match status" value="1"/>
</dbReference>
<reference evidence="2" key="1">
    <citation type="journal article" date="2014" name="Int. J. Syst. Evol. Microbiol.">
        <title>Complete genome sequence of Corynebacterium casei LMG S-19264T (=DSM 44701T), isolated from a smear-ripened cheese.</title>
        <authorList>
            <consortium name="US DOE Joint Genome Institute (JGI-PGF)"/>
            <person name="Walter F."/>
            <person name="Albersmeier A."/>
            <person name="Kalinowski J."/>
            <person name="Ruckert C."/>
        </authorList>
    </citation>
    <scope>NUCLEOTIDE SEQUENCE</scope>
    <source>
        <strain evidence="2">CGMCC 4.7138</strain>
    </source>
</reference>
<evidence type="ECO:0000256" key="1">
    <source>
        <dbReference type="PIRNR" id="PIRNR006221"/>
    </source>
</evidence>
<comment type="similarity">
    <text evidence="1">Belongs to the fructosamine kinase family.</text>
</comment>
<dbReference type="PIRSF" id="PIRSF006221">
    <property type="entry name" value="Ketosamine-3-kinase"/>
    <property type="match status" value="1"/>
</dbReference>
<dbReference type="AlphaFoldDB" id="A0A8H9H6F8"/>
<dbReference type="SUPFAM" id="SSF56112">
    <property type="entry name" value="Protein kinase-like (PK-like)"/>
    <property type="match status" value="1"/>
</dbReference>
<dbReference type="Proteomes" id="UP000653480">
    <property type="component" value="Unassembled WGS sequence"/>
</dbReference>
<keyword evidence="1" id="KW-0808">Transferase</keyword>
<dbReference type="OrthoDB" id="5291879at2"/>
<dbReference type="InterPro" id="IPR011009">
    <property type="entry name" value="Kinase-like_dom_sf"/>
</dbReference>
<dbReference type="PANTHER" id="PTHR12149">
    <property type="entry name" value="FRUCTOSAMINE 3 KINASE-RELATED PROTEIN"/>
    <property type="match status" value="1"/>
</dbReference>
<organism evidence="2 3">
    <name type="scientific">Microbispora bryophytorum</name>
    <dbReference type="NCBI Taxonomy" id="1460882"/>
    <lineage>
        <taxon>Bacteria</taxon>
        <taxon>Bacillati</taxon>
        <taxon>Actinomycetota</taxon>
        <taxon>Actinomycetes</taxon>
        <taxon>Streptosporangiales</taxon>
        <taxon>Streptosporangiaceae</taxon>
        <taxon>Microbispora</taxon>
    </lineage>
</organism>
<protein>
    <submittedName>
        <fullName evidence="2">Fructosamine kinase</fullName>
    </submittedName>
</protein>
<name>A0A8H9H6F8_9ACTN</name>
<evidence type="ECO:0000313" key="3">
    <source>
        <dbReference type="Proteomes" id="UP000653480"/>
    </source>
</evidence>
<dbReference type="RefSeq" id="WP_142575700.1">
    <property type="nucleotide sequence ID" value="NZ_BMMN01000023.1"/>
</dbReference>
<proteinExistence type="inferred from homology"/>
<dbReference type="Gene3D" id="3.30.200.20">
    <property type="entry name" value="Phosphorylase Kinase, domain 1"/>
    <property type="match status" value="1"/>
</dbReference>
<dbReference type="Gene3D" id="1.20.1270.240">
    <property type="match status" value="1"/>
</dbReference>
<sequence length="283" mass="29587">MRITRDLGGGHAWTLHEGVLGDGRRVFVKKSAIKEGAAEKGAAGKGADASAVFGSEAAGLRWLAEPGAVAVPEVVAADGGALVLEWVDTVPATAGAAERFGRELAALHAAGAADFGAPWPGYIAELPMSNEPAPDWPSFYASRRVLPFVRLARDRGALSAADVELVEEACDRVTEVAGPAEPPSRIHGDLWSGNLLWSADGVVLVDPAAHGGHRETDLAMLTLFGAPHLNTILAAYREAAPLADGWRERVPLHQLHPLAVHVCLFGEAYRGSLLTAAGDVLAL</sequence>
<dbReference type="PANTHER" id="PTHR12149:SF8">
    <property type="entry name" value="PROTEIN-RIBULOSAMINE 3-KINASE"/>
    <property type="match status" value="1"/>
</dbReference>
<keyword evidence="1 2" id="KW-0418">Kinase</keyword>
<gene>
    <name evidence="2" type="ORF">GCM10011574_69360</name>
</gene>
<comment type="caution">
    <text evidence="2">The sequence shown here is derived from an EMBL/GenBank/DDBJ whole genome shotgun (WGS) entry which is preliminary data.</text>
</comment>
<dbReference type="GO" id="GO:0016301">
    <property type="term" value="F:kinase activity"/>
    <property type="evidence" value="ECO:0007669"/>
    <property type="project" value="UniProtKB-UniRule"/>
</dbReference>
<reference evidence="2" key="2">
    <citation type="submission" date="2020-09" db="EMBL/GenBank/DDBJ databases">
        <authorList>
            <person name="Sun Q."/>
            <person name="Zhou Y."/>
        </authorList>
    </citation>
    <scope>NUCLEOTIDE SEQUENCE</scope>
    <source>
        <strain evidence="2">CGMCC 4.7138</strain>
    </source>
</reference>